<organism evidence="2 3">
    <name type="scientific">Jimgerdemannia flammicorona</name>
    <dbReference type="NCBI Taxonomy" id="994334"/>
    <lineage>
        <taxon>Eukaryota</taxon>
        <taxon>Fungi</taxon>
        <taxon>Fungi incertae sedis</taxon>
        <taxon>Mucoromycota</taxon>
        <taxon>Mucoromycotina</taxon>
        <taxon>Endogonomycetes</taxon>
        <taxon>Endogonales</taxon>
        <taxon>Endogonaceae</taxon>
        <taxon>Jimgerdemannia</taxon>
    </lineage>
</organism>
<dbReference type="PANTHER" id="PTHR12480:SF6">
    <property type="entry name" value="2-OXOGLUTARATE AND IRON-DEPENDENT OXYGENASE JMJD4"/>
    <property type="match status" value="1"/>
</dbReference>
<proteinExistence type="predicted"/>
<accession>A0A433DHN0</accession>
<dbReference type="SUPFAM" id="SSF51197">
    <property type="entry name" value="Clavaminate synthase-like"/>
    <property type="match status" value="1"/>
</dbReference>
<evidence type="ECO:0000259" key="1">
    <source>
        <dbReference type="PROSITE" id="PS51184"/>
    </source>
</evidence>
<dbReference type="Gene3D" id="2.60.120.650">
    <property type="entry name" value="Cupin"/>
    <property type="match status" value="1"/>
</dbReference>
<dbReference type="GO" id="GO:0005634">
    <property type="term" value="C:nucleus"/>
    <property type="evidence" value="ECO:0007669"/>
    <property type="project" value="TreeGrafter"/>
</dbReference>
<evidence type="ECO:0000313" key="2">
    <source>
        <dbReference type="EMBL" id="RUP50348.1"/>
    </source>
</evidence>
<dbReference type="AlphaFoldDB" id="A0A433DHN0"/>
<dbReference type="InterPro" id="IPR041667">
    <property type="entry name" value="Cupin_8"/>
</dbReference>
<dbReference type="InterPro" id="IPR003347">
    <property type="entry name" value="JmjC_dom"/>
</dbReference>
<evidence type="ECO:0000313" key="3">
    <source>
        <dbReference type="Proteomes" id="UP000268093"/>
    </source>
</evidence>
<dbReference type="Pfam" id="PF13621">
    <property type="entry name" value="Cupin_8"/>
    <property type="match status" value="1"/>
</dbReference>
<dbReference type="GO" id="GO:0043565">
    <property type="term" value="F:sequence-specific DNA binding"/>
    <property type="evidence" value="ECO:0007669"/>
    <property type="project" value="TreeGrafter"/>
</dbReference>
<dbReference type="GO" id="GO:0045905">
    <property type="term" value="P:positive regulation of translational termination"/>
    <property type="evidence" value="ECO:0007669"/>
    <property type="project" value="TreeGrafter"/>
</dbReference>
<name>A0A433DHN0_9FUNG</name>
<sequence length="469" mass="54894">MSFIDPNYDHITSIPCLATPPSYHEFLHNYLIPNVPVLIGPALTTGWRARCDWVRPNPDCHGEEAISEKIPRFVPDFAFLIDRFGDAPVQVADCRRREFTDQPRVGMMFADFVEKWGTSVVESEGEMKNDQVRDIEAKWEHDSDRTRYYLKDWHFVKAFPEYGAYKTPDIFRDDWMNEFWHTRNDVRDDYRFVYMGGHGTFTPFHADVYRYRSRYLLLESFVYFYFSHASYLLPIVCRSYSWSANICGIKRWTLFHPGQEHLFKDKLGNMVYDVRDVDPARFSRFAEARRIVLLQRDGETLFVPSGWFHQVENIGSTISINHNWSNACNLPYLHTSFVADLGEVRYALRDLIDLLPSPEFERECQRLLLVNSGWDWIVLWRMCACIMQRLRRQLEGEDGDKGTPMELQPPVGFQAKRILDVMMGLLAETEAGKVVGKWYEEEGGMEVGTGEEAVEEMVRELKGLVEEYE</sequence>
<dbReference type="SMART" id="SM00558">
    <property type="entry name" value="JmjC"/>
    <property type="match status" value="1"/>
</dbReference>
<feature type="domain" description="JmjC" evidence="1">
    <location>
        <begin position="156"/>
        <end position="341"/>
    </location>
</feature>
<dbReference type="OrthoDB" id="424465at2759"/>
<dbReference type="PROSITE" id="PS51184">
    <property type="entry name" value="JMJC"/>
    <property type="match status" value="1"/>
</dbReference>
<gene>
    <name evidence="2" type="ORF">BC936DRAFT_139577</name>
</gene>
<reference evidence="2 3" key="1">
    <citation type="journal article" date="2018" name="New Phytol.">
        <title>Phylogenomics of Endogonaceae and evolution of mycorrhizas within Mucoromycota.</title>
        <authorList>
            <person name="Chang Y."/>
            <person name="Desiro A."/>
            <person name="Na H."/>
            <person name="Sandor L."/>
            <person name="Lipzen A."/>
            <person name="Clum A."/>
            <person name="Barry K."/>
            <person name="Grigoriev I.V."/>
            <person name="Martin F.M."/>
            <person name="Stajich J.E."/>
            <person name="Smith M.E."/>
            <person name="Bonito G."/>
            <person name="Spatafora J.W."/>
        </authorList>
    </citation>
    <scope>NUCLEOTIDE SEQUENCE [LARGE SCALE GENOMIC DNA]</scope>
    <source>
        <strain evidence="2 3">GMNB39</strain>
    </source>
</reference>
<dbReference type="PANTHER" id="PTHR12480">
    <property type="entry name" value="ARGININE DEMETHYLASE AND LYSYL-HYDROXYLASE JMJD"/>
    <property type="match status" value="1"/>
</dbReference>
<dbReference type="Proteomes" id="UP000268093">
    <property type="component" value="Unassembled WGS sequence"/>
</dbReference>
<protein>
    <recommendedName>
        <fullName evidence="1">JmjC domain-containing protein</fullName>
    </recommendedName>
</protein>
<comment type="caution">
    <text evidence="2">The sequence shown here is derived from an EMBL/GenBank/DDBJ whole genome shotgun (WGS) entry which is preliminary data.</text>
</comment>
<dbReference type="EMBL" id="RBNI01001536">
    <property type="protein sequence ID" value="RUP50348.1"/>
    <property type="molecule type" value="Genomic_DNA"/>
</dbReference>
<dbReference type="GO" id="GO:0016706">
    <property type="term" value="F:2-oxoglutarate-dependent dioxygenase activity"/>
    <property type="evidence" value="ECO:0007669"/>
    <property type="project" value="TreeGrafter"/>
</dbReference>
<dbReference type="GO" id="GO:0005737">
    <property type="term" value="C:cytoplasm"/>
    <property type="evidence" value="ECO:0007669"/>
    <property type="project" value="TreeGrafter"/>
</dbReference>
<keyword evidence="3" id="KW-1185">Reference proteome</keyword>
<dbReference type="InterPro" id="IPR050910">
    <property type="entry name" value="JMJD6_ArgDemeth/LysHydrox"/>
</dbReference>